<dbReference type="Proteomes" id="UP000050562">
    <property type="component" value="Unassembled WGS sequence"/>
</dbReference>
<dbReference type="AlphaFoldDB" id="A0A0Q0DIR5"/>
<comment type="caution">
    <text evidence="1">The sequence shown here is derived from an EMBL/GenBank/DDBJ whole genome shotgun (WGS) entry which is preliminary data.</text>
</comment>
<reference evidence="1 2" key="1">
    <citation type="submission" date="2015-09" db="EMBL/GenBank/DDBJ databases">
        <title>Genome announcement of multiple Pseudomonas syringae strains.</title>
        <authorList>
            <person name="Thakur S."/>
            <person name="Wang P.W."/>
            <person name="Gong Y."/>
            <person name="Weir B.S."/>
            <person name="Guttman D.S."/>
        </authorList>
    </citation>
    <scope>NUCLEOTIDE SEQUENCE [LARGE SCALE GENOMIC DNA]</scope>
    <source>
        <strain evidence="1 2">ICMP3956</strain>
    </source>
</reference>
<sequence>MCQCTIRSSYLLVQGYRVALSKREATGLPTANAILSPNNVLYLLAKPQDTRRKLLSSLLRNVMPGSVCEIPAIRAYKMADKRVVLLWRINCIIQAFQHYRWHRDFRLCSKSRFDLLVGWIAIHQSETMPV</sequence>
<organism evidence="1 2">
    <name type="scientific">Pseudomonas syringae pv. primulae</name>
    <dbReference type="NCBI Taxonomy" id="251707"/>
    <lineage>
        <taxon>Bacteria</taxon>
        <taxon>Pseudomonadati</taxon>
        <taxon>Pseudomonadota</taxon>
        <taxon>Gammaproteobacteria</taxon>
        <taxon>Pseudomonadales</taxon>
        <taxon>Pseudomonadaceae</taxon>
        <taxon>Pseudomonas</taxon>
    </lineage>
</organism>
<proteinExistence type="predicted"/>
<evidence type="ECO:0000313" key="2">
    <source>
        <dbReference type="Proteomes" id="UP000050562"/>
    </source>
</evidence>
<accession>A0A0Q0DIR5</accession>
<evidence type="ECO:0000313" key="1">
    <source>
        <dbReference type="EMBL" id="KPY39151.1"/>
    </source>
</evidence>
<dbReference type="EMBL" id="LJRC01000071">
    <property type="protein sequence ID" value="KPY39151.1"/>
    <property type="molecule type" value="Genomic_DNA"/>
</dbReference>
<gene>
    <name evidence="1" type="ORF">ALO52_200140</name>
</gene>
<name>A0A0Q0DIR5_9PSED</name>
<protein>
    <submittedName>
        <fullName evidence="1">Transcriptional regulator</fullName>
    </submittedName>
</protein>